<dbReference type="Proteomes" id="UP001597188">
    <property type="component" value="Unassembled WGS sequence"/>
</dbReference>
<dbReference type="InterPro" id="IPR018193">
    <property type="entry name" value="Glyc_kinase_flavodox-like_fold"/>
</dbReference>
<comment type="similarity">
    <text evidence="1 4">Belongs to the glycerate kinase type-1 family.</text>
</comment>
<dbReference type="PANTHER" id="PTHR21599">
    <property type="entry name" value="GLYCERATE KINASE"/>
    <property type="match status" value="1"/>
</dbReference>
<evidence type="ECO:0000256" key="4">
    <source>
        <dbReference type="PIRNR" id="PIRNR006078"/>
    </source>
</evidence>
<dbReference type="SUPFAM" id="SSF110738">
    <property type="entry name" value="Glycerate kinase I"/>
    <property type="match status" value="1"/>
</dbReference>
<proteinExistence type="inferred from homology"/>
<comment type="caution">
    <text evidence="5">The sequence shown here is derived from an EMBL/GenBank/DDBJ whole genome shotgun (WGS) entry which is preliminary data.</text>
</comment>
<dbReference type="GO" id="GO:0016301">
    <property type="term" value="F:kinase activity"/>
    <property type="evidence" value="ECO:0007669"/>
    <property type="project" value="UniProtKB-KW"/>
</dbReference>
<dbReference type="EMBL" id="JBHTOJ010000013">
    <property type="protein sequence ID" value="MFD1420410.1"/>
    <property type="molecule type" value="Genomic_DNA"/>
</dbReference>
<evidence type="ECO:0000256" key="2">
    <source>
        <dbReference type="ARBA" id="ARBA00022679"/>
    </source>
</evidence>
<evidence type="ECO:0000313" key="6">
    <source>
        <dbReference type="Proteomes" id="UP001597188"/>
    </source>
</evidence>
<protein>
    <submittedName>
        <fullName evidence="5">Glycerate kinase</fullName>
    </submittedName>
</protein>
<organism evidence="5 6">
    <name type="scientific">Lactiplantibacillus songbeiensis</name>
    <dbReference type="NCBI Taxonomy" id="2559920"/>
    <lineage>
        <taxon>Bacteria</taxon>
        <taxon>Bacillati</taxon>
        <taxon>Bacillota</taxon>
        <taxon>Bacilli</taxon>
        <taxon>Lactobacillales</taxon>
        <taxon>Lactobacillaceae</taxon>
        <taxon>Lactiplantibacillus</taxon>
    </lineage>
</organism>
<name>A0ABW4C0N1_9LACO</name>
<accession>A0ABW4C0N1</accession>
<evidence type="ECO:0000313" key="5">
    <source>
        <dbReference type="EMBL" id="MFD1420410.1"/>
    </source>
</evidence>
<sequence length="376" mass="38994">MSSVRALIAIDSFKNSMTSIQANQIVADQLKAQGISADQIAIADGGEGTVAAFLANQAGGELVSVATVDIAQRPITASYGYFAEQRLAVIEVAAASGIQFVTDQLTPSQTNTYGTGLLIKDAIQRGAKQIVIGLGGSGTVDGGAGILRALGYRFFDADDHELMMVGADLGNVARVETAQVLPALTAVQFVNASDVTNPLTGEQGAAAIFGPQKGLPKADIEAYDVAMQHFMQVSTGQVSDHLGDGAAGGIGFALRQFLGAQVQSGFKLVAKLSGLAERIQAVDWVISGEGQVDDQSFMGKVPIQISELAQAADKPCYLLVGNQQGANQAFAEHGVTAVLPIVDHVSTLDEAMTQGPANLAKMADRLARIVTAASRH</sequence>
<gene>
    <name evidence="5" type="ORF">ACFQ5L_05550</name>
</gene>
<reference evidence="6" key="1">
    <citation type="journal article" date="2019" name="Int. J. Syst. Evol. Microbiol.">
        <title>The Global Catalogue of Microorganisms (GCM) 10K type strain sequencing project: providing services to taxonomists for standard genome sequencing and annotation.</title>
        <authorList>
            <consortium name="The Broad Institute Genomics Platform"/>
            <consortium name="The Broad Institute Genome Sequencing Center for Infectious Disease"/>
            <person name="Wu L."/>
            <person name="Ma J."/>
        </authorList>
    </citation>
    <scope>NUCLEOTIDE SEQUENCE [LARGE SCALE GENOMIC DNA]</scope>
    <source>
        <strain evidence="6">CCM 8931</strain>
    </source>
</reference>
<dbReference type="PANTHER" id="PTHR21599:SF0">
    <property type="entry name" value="GLYCERATE KINASE"/>
    <property type="match status" value="1"/>
</dbReference>
<dbReference type="Gene3D" id="3.40.50.10350">
    <property type="entry name" value="Glycerate kinase, domain 1"/>
    <property type="match status" value="1"/>
</dbReference>
<dbReference type="Pfam" id="PF02595">
    <property type="entry name" value="Gly_kinase"/>
    <property type="match status" value="1"/>
</dbReference>
<keyword evidence="2 4" id="KW-0808">Transferase</keyword>
<dbReference type="PIRSF" id="PIRSF006078">
    <property type="entry name" value="GlxK"/>
    <property type="match status" value="1"/>
</dbReference>
<evidence type="ECO:0000256" key="3">
    <source>
        <dbReference type="ARBA" id="ARBA00022777"/>
    </source>
</evidence>
<dbReference type="InterPro" id="IPR004381">
    <property type="entry name" value="Glycerate_kinase"/>
</dbReference>
<dbReference type="NCBIfam" id="TIGR00045">
    <property type="entry name" value="glycerate kinase"/>
    <property type="match status" value="1"/>
</dbReference>
<keyword evidence="6" id="KW-1185">Reference proteome</keyword>
<dbReference type="InterPro" id="IPR018197">
    <property type="entry name" value="Glycerate_kinase_RE-like"/>
</dbReference>
<dbReference type="InterPro" id="IPR036129">
    <property type="entry name" value="Glycerate_kinase_sf"/>
</dbReference>
<evidence type="ECO:0000256" key="1">
    <source>
        <dbReference type="ARBA" id="ARBA00006284"/>
    </source>
</evidence>
<dbReference type="Gene3D" id="3.90.1510.10">
    <property type="entry name" value="Glycerate kinase, domain 2"/>
    <property type="match status" value="1"/>
</dbReference>
<keyword evidence="3 4" id="KW-0418">Kinase</keyword>